<proteinExistence type="predicted"/>
<reference evidence="1" key="1">
    <citation type="submission" date="2018-05" db="EMBL/GenBank/DDBJ databases">
        <authorList>
            <person name="Lanie J.A."/>
            <person name="Ng W.-L."/>
            <person name="Kazmierczak K.M."/>
            <person name="Andrzejewski T.M."/>
            <person name="Davidsen T.M."/>
            <person name="Wayne K.J."/>
            <person name="Tettelin H."/>
            <person name="Glass J.I."/>
            <person name="Rusch D."/>
            <person name="Podicherti R."/>
            <person name="Tsui H.-C.T."/>
            <person name="Winkler M.E."/>
        </authorList>
    </citation>
    <scope>NUCLEOTIDE SEQUENCE</scope>
</reference>
<organism evidence="1">
    <name type="scientific">marine metagenome</name>
    <dbReference type="NCBI Taxonomy" id="408172"/>
    <lineage>
        <taxon>unclassified sequences</taxon>
        <taxon>metagenomes</taxon>
        <taxon>ecological metagenomes</taxon>
    </lineage>
</organism>
<dbReference type="AlphaFoldDB" id="A0A382D215"/>
<accession>A0A382D215</accession>
<protein>
    <submittedName>
        <fullName evidence="1">Uncharacterized protein</fullName>
    </submittedName>
</protein>
<feature type="non-terminal residue" evidence="1">
    <location>
        <position position="70"/>
    </location>
</feature>
<dbReference type="EMBL" id="UINC01036922">
    <property type="protein sequence ID" value="SVB31623.1"/>
    <property type="molecule type" value="Genomic_DNA"/>
</dbReference>
<evidence type="ECO:0000313" key="1">
    <source>
        <dbReference type="EMBL" id="SVB31623.1"/>
    </source>
</evidence>
<gene>
    <name evidence="1" type="ORF">METZ01_LOCUS184477</name>
</gene>
<sequence length="70" mass="7835">MKISRAEAKELIASTRAKGTVFGVEFIKRTTGELRTMNCRLDVKKYTVGGELPYSPADYDLIPVWDINLG</sequence>
<name>A0A382D215_9ZZZZ</name>